<dbReference type="InParanoid" id="A0A672FR43"/>
<evidence type="ECO:0000259" key="6">
    <source>
        <dbReference type="PROSITE" id="PS50102"/>
    </source>
</evidence>
<feature type="domain" description="RRM" evidence="6">
    <location>
        <begin position="61"/>
        <end position="135"/>
    </location>
</feature>
<dbReference type="FunFam" id="3.30.70.330:FF:000022">
    <property type="entry name" value="APOBEC1 complementation factor isoform X1"/>
    <property type="match status" value="1"/>
</dbReference>
<dbReference type="Pfam" id="PF00076">
    <property type="entry name" value="RRM_1"/>
    <property type="match status" value="3"/>
</dbReference>
<dbReference type="CDD" id="cd12250">
    <property type="entry name" value="RRM2_hnRNPR_like"/>
    <property type="match status" value="1"/>
</dbReference>
<protein>
    <submittedName>
        <fullName evidence="7">RNA binding motif protein 46</fullName>
    </submittedName>
</protein>
<gene>
    <name evidence="7" type="primary">LOC115396515</name>
</gene>
<dbReference type="OMA" id="YPIFPGT"/>
<evidence type="ECO:0000256" key="2">
    <source>
        <dbReference type="ARBA" id="ARBA00022490"/>
    </source>
</evidence>
<dbReference type="FunFam" id="3.30.70.330:FF:000026">
    <property type="entry name" value="APOBEC1 complementation factor isoform X1"/>
    <property type="match status" value="1"/>
</dbReference>
<dbReference type="Pfam" id="PF14709">
    <property type="entry name" value="DND1_DSRM"/>
    <property type="match status" value="1"/>
</dbReference>
<comment type="subcellular location">
    <subcellularLocation>
        <location evidence="1">Cytoplasm</location>
    </subcellularLocation>
</comment>
<dbReference type="PROSITE" id="PS50102">
    <property type="entry name" value="RRM"/>
    <property type="match status" value="3"/>
</dbReference>
<dbReference type="SUPFAM" id="SSF54928">
    <property type="entry name" value="RNA-binding domain, RBD"/>
    <property type="match status" value="2"/>
</dbReference>
<dbReference type="InterPro" id="IPR000504">
    <property type="entry name" value="RRM_dom"/>
</dbReference>
<sequence>MAARRRTQNPVRTWTRTQSAAKHLALLALMERTGYEMLQVNGQRTYGPPPGWDGPPPPHGCEVFVGKIPRDMYEDELVPLFERAGQIYEFRLMLEFSGENRGYGFVKDEAHRAIQLLDNSEVRPGKFIGVCPSVDNCRLFISPIPRDETKDHILEEMKTVTDGVVDVIVPLNSSDEGIRNRGFAFIEYESHKAAALARRKLITVQPFGHHIRVKWAESETDKNQEAVQHIKVLYVCNLQPQTSEETLQQEFSRFSPGCVERVKKFNSYAFIHYRHRGEAMMALRLMNGAHIDGAAVEVRLAKEGNAARRRSNGQGSLANLRPVEKQKCWDRLQLRWTESLCRLRLIAALCDPSEDLFPLLPGTPLSPTSLLALKSCQLTSGVSLLEFHCMRMFWSPPEYYLFSTQGPNGKLLLIYKVVIPSTQRTFMPSVLCLLQENAKELAAKFTLWSLGTHTHTHTHTH</sequence>
<keyword evidence="4 5" id="KW-0694">RNA-binding</keyword>
<dbReference type="Gene3D" id="3.30.70.330">
    <property type="match status" value="3"/>
</dbReference>
<dbReference type="Proteomes" id="UP000472267">
    <property type="component" value="Chromosome 11"/>
</dbReference>
<feature type="domain" description="RRM" evidence="6">
    <location>
        <begin position="137"/>
        <end position="218"/>
    </location>
</feature>
<dbReference type="GO" id="GO:0005737">
    <property type="term" value="C:cytoplasm"/>
    <property type="evidence" value="ECO:0007669"/>
    <property type="project" value="UniProtKB-SubCell"/>
</dbReference>
<dbReference type="NCBIfam" id="TIGR01648">
    <property type="entry name" value="hnRNP-R-Q"/>
    <property type="match status" value="1"/>
</dbReference>
<keyword evidence="8" id="KW-1185">Reference proteome</keyword>
<organism evidence="7 8">
    <name type="scientific">Salarias fasciatus</name>
    <name type="common">Jewelled blenny</name>
    <name type="synonym">Blennius fasciatus</name>
    <dbReference type="NCBI Taxonomy" id="181472"/>
    <lineage>
        <taxon>Eukaryota</taxon>
        <taxon>Metazoa</taxon>
        <taxon>Chordata</taxon>
        <taxon>Craniata</taxon>
        <taxon>Vertebrata</taxon>
        <taxon>Euteleostomi</taxon>
        <taxon>Actinopterygii</taxon>
        <taxon>Neopterygii</taxon>
        <taxon>Teleostei</taxon>
        <taxon>Neoteleostei</taxon>
        <taxon>Acanthomorphata</taxon>
        <taxon>Ovalentaria</taxon>
        <taxon>Blenniimorphae</taxon>
        <taxon>Blenniiformes</taxon>
        <taxon>Blennioidei</taxon>
        <taxon>Blenniidae</taxon>
        <taxon>Salariinae</taxon>
        <taxon>Salarias</taxon>
    </lineage>
</organism>
<dbReference type="InterPro" id="IPR012677">
    <property type="entry name" value="Nucleotide-bd_a/b_plait_sf"/>
</dbReference>
<reference evidence="7" key="3">
    <citation type="submission" date="2025-09" db="UniProtKB">
        <authorList>
            <consortium name="Ensembl"/>
        </authorList>
    </citation>
    <scope>IDENTIFICATION</scope>
</reference>
<evidence type="ECO:0000256" key="5">
    <source>
        <dbReference type="PROSITE-ProRule" id="PRU00176"/>
    </source>
</evidence>
<accession>A0A672FR43</accession>
<evidence type="ECO:0000313" key="7">
    <source>
        <dbReference type="Ensembl" id="ENSSFAP00005008477.1"/>
    </source>
</evidence>
<proteinExistence type="predicted"/>
<evidence type="ECO:0000256" key="3">
    <source>
        <dbReference type="ARBA" id="ARBA00022737"/>
    </source>
</evidence>
<dbReference type="InterPro" id="IPR035979">
    <property type="entry name" value="RBD_domain_sf"/>
</dbReference>
<dbReference type="PANTHER" id="PTHR21245">
    <property type="entry name" value="HETEROGENEOUS NUCLEAR RIBONUCLEOPROTEIN"/>
    <property type="match status" value="1"/>
</dbReference>
<evidence type="ECO:0000256" key="4">
    <source>
        <dbReference type="ARBA" id="ARBA00022884"/>
    </source>
</evidence>
<keyword evidence="3" id="KW-0677">Repeat</keyword>
<reference evidence="7" key="2">
    <citation type="submission" date="2025-08" db="UniProtKB">
        <authorList>
            <consortium name="Ensembl"/>
        </authorList>
    </citation>
    <scope>IDENTIFICATION</scope>
</reference>
<dbReference type="GO" id="GO:0003723">
    <property type="term" value="F:RNA binding"/>
    <property type="evidence" value="ECO:0007669"/>
    <property type="project" value="UniProtKB-UniRule"/>
</dbReference>
<dbReference type="Ensembl" id="ENSSFAT00005008891.1">
    <property type="protein sequence ID" value="ENSSFAP00005008477.1"/>
    <property type="gene ID" value="ENSSFAG00005004902.1"/>
</dbReference>
<feature type="domain" description="RRM" evidence="6">
    <location>
        <begin position="231"/>
        <end position="303"/>
    </location>
</feature>
<dbReference type="SMART" id="SM00360">
    <property type="entry name" value="RRM"/>
    <property type="match status" value="3"/>
</dbReference>
<name>A0A672FR43_SALFA</name>
<evidence type="ECO:0000313" key="8">
    <source>
        <dbReference type="Proteomes" id="UP000472267"/>
    </source>
</evidence>
<dbReference type="InterPro" id="IPR006535">
    <property type="entry name" value="HnRNP_R/Q_splicing_fac"/>
</dbReference>
<dbReference type="AlphaFoldDB" id="A0A672FR43"/>
<reference evidence="7" key="1">
    <citation type="submission" date="2019-06" db="EMBL/GenBank/DDBJ databases">
        <authorList>
            <consortium name="Wellcome Sanger Institute Data Sharing"/>
        </authorList>
    </citation>
    <scope>NUCLEOTIDE SEQUENCE [LARGE SCALE GENOMIC DNA]</scope>
</reference>
<evidence type="ECO:0000256" key="1">
    <source>
        <dbReference type="ARBA" id="ARBA00004496"/>
    </source>
</evidence>
<keyword evidence="2" id="KW-0963">Cytoplasm</keyword>